<feature type="chain" id="PRO_5045079252" evidence="2">
    <location>
        <begin position="20"/>
        <end position="647"/>
    </location>
</feature>
<evidence type="ECO:0000256" key="1">
    <source>
        <dbReference type="SAM" id="Coils"/>
    </source>
</evidence>
<keyword evidence="4" id="KW-1185">Reference proteome</keyword>
<dbReference type="Proteomes" id="UP001652680">
    <property type="component" value="Unassembled WGS sequence"/>
</dbReference>
<dbReference type="InterPro" id="IPR032062">
    <property type="entry name" value="DUF4803"/>
</dbReference>
<accession>A0ABM5HCB4</accession>
<dbReference type="PANTHER" id="PTHR47890:SF1">
    <property type="entry name" value="LD24308P"/>
    <property type="match status" value="1"/>
</dbReference>
<name>A0ABM5HCB4_DRORH</name>
<dbReference type="Pfam" id="PF16061">
    <property type="entry name" value="DUF4803"/>
    <property type="match status" value="1"/>
</dbReference>
<protein>
    <submittedName>
        <fullName evidence="3">Uncharacterized protein</fullName>
    </submittedName>
</protein>
<dbReference type="RefSeq" id="XP_016978064.2">
    <property type="nucleotide sequence ID" value="XM_017122575.2"/>
</dbReference>
<dbReference type="GeneID" id="108043768"/>
<reference evidence="4" key="1">
    <citation type="journal article" date="2021" name="Elife">
        <title>Highly contiguous assemblies of 101 drosophilid genomes.</title>
        <authorList>
            <person name="Kim B.Y."/>
            <person name="Wang J.R."/>
            <person name="Miller D.E."/>
            <person name="Barmina O."/>
            <person name="Delaney E."/>
            <person name="Thompson A."/>
            <person name="Comeault A.A."/>
            <person name="Peede D."/>
            <person name="D'Agostino E.R."/>
            <person name="Pelaez J."/>
            <person name="Aguilar J.M."/>
            <person name="Haji D."/>
            <person name="Matsunaga T."/>
            <person name="Armstrong E.E."/>
            <person name="Zych M."/>
            <person name="Ogawa Y."/>
            <person name="Stamenkovic-Radak M."/>
            <person name="Jelic M."/>
            <person name="Veselinovic M.S."/>
            <person name="Tanaskovic M."/>
            <person name="Eric P."/>
            <person name="Gao J.J."/>
            <person name="Katoh T.K."/>
            <person name="Toda M.J."/>
            <person name="Watabe H."/>
            <person name="Watada M."/>
            <person name="Davis J.S."/>
            <person name="Moyle L.C."/>
            <person name="Manoli G."/>
            <person name="Bertolini E."/>
            <person name="Kostal V."/>
            <person name="Hawley R.S."/>
            <person name="Takahashi A."/>
            <person name="Jones C.D."/>
            <person name="Price D.K."/>
            <person name="Whiteman N."/>
            <person name="Kopp A."/>
            <person name="Matute D.R."/>
            <person name="Petrov D.A."/>
        </authorList>
    </citation>
    <scope>NUCLEOTIDE SEQUENCE [LARGE SCALE GENOMIC DNA]</scope>
</reference>
<organism evidence="3 4">
    <name type="scientific">Drosophila rhopaloa</name>
    <name type="common">Fruit fly</name>
    <dbReference type="NCBI Taxonomy" id="1041015"/>
    <lineage>
        <taxon>Eukaryota</taxon>
        <taxon>Metazoa</taxon>
        <taxon>Ecdysozoa</taxon>
        <taxon>Arthropoda</taxon>
        <taxon>Hexapoda</taxon>
        <taxon>Insecta</taxon>
        <taxon>Pterygota</taxon>
        <taxon>Neoptera</taxon>
        <taxon>Endopterygota</taxon>
        <taxon>Diptera</taxon>
        <taxon>Brachycera</taxon>
        <taxon>Muscomorpha</taxon>
        <taxon>Ephydroidea</taxon>
        <taxon>Drosophilidae</taxon>
        <taxon>Drosophila</taxon>
        <taxon>Sophophora</taxon>
    </lineage>
</organism>
<proteinExistence type="predicted"/>
<keyword evidence="1" id="KW-0175">Coiled coil</keyword>
<evidence type="ECO:0000256" key="2">
    <source>
        <dbReference type="SAM" id="SignalP"/>
    </source>
</evidence>
<sequence>MKFLLVLYALSVLTTPANGGAVQETLDIIRVIQEVTHTILKSWDLIEKLPVAEIAAGALIYDNQREMMEKIEVVNENIRSMEQQQAKNTALIMETLLREMQDKSQMLHRLNQLKDLTKYIDLRYEQLEGYEQHKDSLEPTTLVKFAKWNVDPGSNSLPWLLKLLHDLLYSGDSLLSGLTVSFETSPDQMCLARQSAQQFAYQLFTKAAFTELKGYSMMEFSWMVLRESGRGNFTQELELMRENYQKRIQHALQVLQKVVSKSSRLYWRCDPGEDGHVEGKTYDRVTRFLQGFVENEINLNEGQNCWGSCPEYHDTRSFGCYQPEEEFCGQQPACKGRLYNCDLAESDMSICLSPNNSSRRYKYIALNNNGHNEDCNSEIREPASWSRWLVMRCHYCFCLCDEPGPLSDRYFNLRDSMSDFKQNKVVTGVRFVKSNRVFHLQLQQAELLSRGSINITSLEWQPVEAYNVSDVDIRDGYDFHTLSVDSRAFDLDEISVNSTDQVVTGVRFRIFNKHLNLEVRFSFFNFSNGILIEPQTKSYWLGNDNSHFEGIRKKMILKESDLPTASDLPSLPLSKDNQFLEFVSSSQLKDASQNTLPFVDVQEVVPHPAVPLAGLGIYYKGRPGYGGFLAPKVVTFDLTKVVMDPRT</sequence>
<dbReference type="PANTHER" id="PTHR47890">
    <property type="entry name" value="LD24308P"/>
    <property type="match status" value="1"/>
</dbReference>
<feature type="coiled-coil region" evidence="1">
    <location>
        <begin position="64"/>
        <end position="113"/>
    </location>
</feature>
<dbReference type="EnsemblMetazoa" id="XM_017122575.2">
    <property type="protein sequence ID" value="XP_016978064.2"/>
    <property type="gene ID" value="LOC108043768"/>
</dbReference>
<evidence type="ECO:0000313" key="4">
    <source>
        <dbReference type="Proteomes" id="UP001652680"/>
    </source>
</evidence>
<reference evidence="3" key="2">
    <citation type="submission" date="2025-05" db="UniProtKB">
        <authorList>
            <consortium name="EnsemblMetazoa"/>
        </authorList>
    </citation>
    <scope>IDENTIFICATION</scope>
</reference>
<feature type="signal peptide" evidence="2">
    <location>
        <begin position="1"/>
        <end position="19"/>
    </location>
</feature>
<evidence type="ECO:0000313" key="3">
    <source>
        <dbReference type="EnsemblMetazoa" id="XP_016978064.2"/>
    </source>
</evidence>
<keyword evidence="2" id="KW-0732">Signal</keyword>